<dbReference type="Proteomes" id="UP000664628">
    <property type="component" value="Unassembled WGS sequence"/>
</dbReference>
<sequence>MADSTNKLTGTEKAGLWSNILGTTSSLIGLGTQSLANDATRIKADAALALQKLTNDSTLSTQEYTLAITKIQTERDAKLAEIKIAQRKQMYIGVGALVVVAAVVIVSIVLIVKAIRRK</sequence>
<dbReference type="RefSeq" id="WP_207331152.1">
    <property type="nucleotide sequence ID" value="NZ_JAFMYW010000007.1"/>
</dbReference>
<evidence type="ECO:0000256" key="1">
    <source>
        <dbReference type="SAM" id="Phobius"/>
    </source>
</evidence>
<comment type="caution">
    <text evidence="2">The sequence shown here is derived from an EMBL/GenBank/DDBJ whole genome shotgun (WGS) entry which is preliminary data.</text>
</comment>
<accession>A0ABS3JQJ1</accession>
<keyword evidence="1" id="KW-0472">Membrane</keyword>
<feature type="transmembrane region" description="Helical" evidence="1">
    <location>
        <begin position="90"/>
        <end position="112"/>
    </location>
</feature>
<gene>
    <name evidence="2" type="ORF">J2I46_21610</name>
</gene>
<evidence type="ECO:0000313" key="3">
    <source>
        <dbReference type="Proteomes" id="UP000664628"/>
    </source>
</evidence>
<name>A0ABS3JQJ1_9BACT</name>
<evidence type="ECO:0000313" key="2">
    <source>
        <dbReference type="EMBL" id="MBO0951197.1"/>
    </source>
</evidence>
<protein>
    <submittedName>
        <fullName evidence="2">Uncharacterized protein</fullName>
    </submittedName>
</protein>
<keyword evidence="1" id="KW-1133">Transmembrane helix</keyword>
<keyword evidence="1" id="KW-0812">Transmembrane</keyword>
<keyword evidence="3" id="KW-1185">Reference proteome</keyword>
<dbReference type="EMBL" id="JAFMYW010000007">
    <property type="protein sequence ID" value="MBO0951197.1"/>
    <property type="molecule type" value="Genomic_DNA"/>
</dbReference>
<reference evidence="2 3" key="1">
    <citation type="submission" date="2021-03" db="EMBL/GenBank/DDBJ databases">
        <title>Fibrella sp. HMF5405 genome sequencing and assembly.</title>
        <authorList>
            <person name="Kang H."/>
            <person name="Kim H."/>
            <person name="Bae S."/>
            <person name="Joh K."/>
        </authorList>
    </citation>
    <scope>NUCLEOTIDE SEQUENCE [LARGE SCALE GENOMIC DNA]</scope>
    <source>
        <strain evidence="2 3">HMF5405</strain>
    </source>
</reference>
<organism evidence="2 3">
    <name type="scientific">Fibrella forsythiae</name>
    <dbReference type="NCBI Taxonomy" id="2817061"/>
    <lineage>
        <taxon>Bacteria</taxon>
        <taxon>Pseudomonadati</taxon>
        <taxon>Bacteroidota</taxon>
        <taxon>Cytophagia</taxon>
        <taxon>Cytophagales</taxon>
        <taxon>Spirosomataceae</taxon>
        <taxon>Fibrella</taxon>
    </lineage>
</organism>
<proteinExistence type="predicted"/>